<sequence length="129" mass="14989">MAVDLQTHVVLDNLSAPKTHEVERWLRRHPRFHFHFIPTSSSWVNMVESWLSQLEKKALMRGGFRSVPELKQAILDYVAVSNGRAGPWVWTKDAQEIMRKIRKLRERPQAPTVDLETGRIKAFPSATHH</sequence>
<accession>T1A6C0</accession>
<reference evidence="2" key="2">
    <citation type="journal article" date="2014" name="ISME J.">
        <title>Microbial stratification in low pH oxic and suboxic macroscopic growths along an acid mine drainage.</title>
        <authorList>
            <person name="Mendez-Garcia C."/>
            <person name="Mesa V."/>
            <person name="Sprenger R.R."/>
            <person name="Richter M."/>
            <person name="Diez M.S."/>
            <person name="Solano J."/>
            <person name="Bargiela R."/>
            <person name="Golyshina O.V."/>
            <person name="Manteca A."/>
            <person name="Ramos J.L."/>
            <person name="Gallego J.R."/>
            <person name="Llorente I."/>
            <person name="Martins Dos Santos V.A."/>
            <person name="Jensen O.N."/>
            <person name="Pelaez A.I."/>
            <person name="Sanchez J."/>
            <person name="Ferrer M."/>
        </authorList>
    </citation>
    <scope>NUCLEOTIDE SEQUENCE</scope>
</reference>
<gene>
    <name evidence="2" type="ORF">B1A_11660</name>
</gene>
<dbReference type="EMBL" id="AUZX01008372">
    <property type="protein sequence ID" value="EQD56186.1"/>
    <property type="molecule type" value="Genomic_DNA"/>
</dbReference>
<dbReference type="InterPro" id="IPR038717">
    <property type="entry name" value="Tc1-like_DDE_dom"/>
</dbReference>
<organism evidence="2">
    <name type="scientific">mine drainage metagenome</name>
    <dbReference type="NCBI Taxonomy" id="410659"/>
    <lineage>
        <taxon>unclassified sequences</taxon>
        <taxon>metagenomes</taxon>
        <taxon>ecological metagenomes</taxon>
    </lineage>
</organism>
<reference evidence="2" key="1">
    <citation type="submission" date="2013-08" db="EMBL/GenBank/DDBJ databases">
        <authorList>
            <person name="Mendez C."/>
            <person name="Richter M."/>
            <person name="Ferrer M."/>
            <person name="Sanchez J."/>
        </authorList>
    </citation>
    <scope>NUCLEOTIDE SEQUENCE</scope>
</reference>
<dbReference type="Pfam" id="PF13358">
    <property type="entry name" value="DDE_3"/>
    <property type="match status" value="1"/>
</dbReference>
<comment type="caution">
    <text evidence="2">The sequence shown here is derived from an EMBL/GenBank/DDBJ whole genome shotgun (WGS) entry which is preliminary data.</text>
</comment>
<proteinExistence type="predicted"/>
<protein>
    <submittedName>
        <fullName evidence="2">Transposase</fullName>
    </submittedName>
</protein>
<feature type="non-terminal residue" evidence="2">
    <location>
        <position position="129"/>
    </location>
</feature>
<dbReference type="AlphaFoldDB" id="T1A6C0"/>
<evidence type="ECO:0000259" key="1">
    <source>
        <dbReference type="Pfam" id="PF13358"/>
    </source>
</evidence>
<dbReference type="InterPro" id="IPR037259">
    <property type="entry name" value="BRK_sf"/>
</dbReference>
<dbReference type="SUPFAM" id="SSF160481">
    <property type="entry name" value="BRK domain-like"/>
    <property type="match status" value="1"/>
</dbReference>
<evidence type="ECO:0000313" key="2">
    <source>
        <dbReference type="EMBL" id="EQD56186.1"/>
    </source>
</evidence>
<name>T1A6C0_9ZZZZ</name>
<feature type="domain" description="Tc1-like transposase DDE" evidence="1">
    <location>
        <begin position="6"/>
        <end position="71"/>
    </location>
</feature>